<evidence type="ECO:0000313" key="3">
    <source>
        <dbReference type="EMBL" id="MVM33102.1"/>
    </source>
</evidence>
<comment type="similarity">
    <text evidence="1">Belongs to the SIP oxidoreductase family.</text>
</comment>
<dbReference type="InterPro" id="IPR039374">
    <property type="entry name" value="SIP_fam"/>
</dbReference>
<evidence type="ECO:0000259" key="2">
    <source>
        <dbReference type="PROSITE" id="PS51384"/>
    </source>
</evidence>
<name>A0A7K1SH14_9BACT</name>
<dbReference type="InterPro" id="IPR039261">
    <property type="entry name" value="FNR_nucleotide-bd"/>
</dbReference>
<dbReference type="Gene3D" id="3.40.50.80">
    <property type="entry name" value="Nucleotide-binding domain of ferredoxin-NADP reductase (FNR) module"/>
    <property type="match status" value="1"/>
</dbReference>
<proteinExistence type="inferred from homology"/>
<protein>
    <submittedName>
        <fullName evidence="3">Siderophore-interacting protein</fullName>
    </submittedName>
</protein>
<dbReference type="AlphaFoldDB" id="A0A7K1SH14"/>
<organism evidence="3 4">
    <name type="scientific">Spirosoma arboris</name>
    <dbReference type="NCBI Taxonomy" id="2682092"/>
    <lineage>
        <taxon>Bacteria</taxon>
        <taxon>Pseudomonadati</taxon>
        <taxon>Bacteroidota</taxon>
        <taxon>Cytophagia</taxon>
        <taxon>Cytophagales</taxon>
        <taxon>Cytophagaceae</taxon>
        <taxon>Spirosoma</taxon>
    </lineage>
</organism>
<dbReference type="GO" id="GO:0016491">
    <property type="term" value="F:oxidoreductase activity"/>
    <property type="evidence" value="ECO:0007669"/>
    <property type="project" value="InterPro"/>
</dbReference>
<accession>A0A7K1SH14</accession>
<dbReference type="RefSeq" id="WP_157587814.1">
    <property type="nucleotide sequence ID" value="NZ_WPIN01000009.1"/>
</dbReference>
<dbReference type="PANTHER" id="PTHR30157">
    <property type="entry name" value="FERRIC REDUCTASE, NADPH-DEPENDENT"/>
    <property type="match status" value="1"/>
</dbReference>
<dbReference type="CDD" id="cd06193">
    <property type="entry name" value="siderophore_interacting"/>
    <property type="match status" value="1"/>
</dbReference>
<dbReference type="PROSITE" id="PS51384">
    <property type="entry name" value="FAD_FR"/>
    <property type="match status" value="1"/>
</dbReference>
<feature type="domain" description="FAD-binding FR-type" evidence="2">
    <location>
        <begin position="10"/>
        <end position="116"/>
    </location>
</feature>
<comment type="caution">
    <text evidence="3">The sequence shown here is derived from an EMBL/GenBank/DDBJ whole genome shotgun (WGS) entry which is preliminary data.</text>
</comment>
<dbReference type="InterPro" id="IPR007037">
    <property type="entry name" value="SIP_rossman_dom"/>
</dbReference>
<keyword evidence="4" id="KW-1185">Reference proteome</keyword>
<dbReference type="InterPro" id="IPR017938">
    <property type="entry name" value="Riboflavin_synthase-like_b-brl"/>
</dbReference>
<dbReference type="PANTHER" id="PTHR30157:SF0">
    <property type="entry name" value="NADPH-DEPENDENT FERRIC-CHELATE REDUCTASE"/>
    <property type="match status" value="1"/>
</dbReference>
<dbReference type="Pfam" id="PF08021">
    <property type="entry name" value="FAD_binding_9"/>
    <property type="match status" value="1"/>
</dbReference>
<dbReference type="SUPFAM" id="SSF63380">
    <property type="entry name" value="Riboflavin synthase domain-like"/>
    <property type="match status" value="1"/>
</dbReference>
<evidence type="ECO:0000256" key="1">
    <source>
        <dbReference type="ARBA" id="ARBA00035644"/>
    </source>
</evidence>
<sequence length="240" mass="27073">MGLVDTIVKRFSRKAVLIDKQQLTEHTVHLKIQGDDLTDLAYTPGEHLRVLVGIDKNTAMQDKVRTYSVWQYDRTNATIDIAVCTHSTGVGARWVREIALGDTVYFGGPKGKFTVDQSGDYYVFVGDISALAHLYEINRHLTQPKPVISLIYGDTEADFFPDLTGEKPFNFYQLSQNPDSAVIEKLDSLIKNRTGKGIVYVGGDGRLCVTLNKHFRNALHWESRQIKTKPFWLPNKTGLE</sequence>
<dbReference type="Pfam" id="PF04954">
    <property type="entry name" value="SIP"/>
    <property type="match status" value="1"/>
</dbReference>
<dbReference type="InterPro" id="IPR013113">
    <property type="entry name" value="SIP_FAD-bd"/>
</dbReference>
<dbReference type="EMBL" id="WPIN01000009">
    <property type="protein sequence ID" value="MVM33102.1"/>
    <property type="molecule type" value="Genomic_DNA"/>
</dbReference>
<dbReference type="InterPro" id="IPR017927">
    <property type="entry name" value="FAD-bd_FR_type"/>
</dbReference>
<gene>
    <name evidence="3" type="ORF">GO755_23880</name>
</gene>
<reference evidence="3 4" key="1">
    <citation type="submission" date="2019-12" db="EMBL/GenBank/DDBJ databases">
        <title>Spirosoma sp. HMF4905 genome sequencing and assembly.</title>
        <authorList>
            <person name="Kang H."/>
            <person name="Cha I."/>
            <person name="Kim H."/>
            <person name="Joh K."/>
        </authorList>
    </citation>
    <scope>NUCLEOTIDE SEQUENCE [LARGE SCALE GENOMIC DNA]</scope>
    <source>
        <strain evidence="3 4">HMF4905</strain>
    </source>
</reference>
<dbReference type="Gene3D" id="2.40.30.10">
    <property type="entry name" value="Translation factors"/>
    <property type="match status" value="1"/>
</dbReference>
<dbReference type="Proteomes" id="UP000436006">
    <property type="component" value="Unassembled WGS sequence"/>
</dbReference>
<evidence type="ECO:0000313" key="4">
    <source>
        <dbReference type="Proteomes" id="UP000436006"/>
    </source>
</evidence>